<accession>A0A6G4UZF8</accession>
<dbReference type="Proteomes" id="UP000472335">
    <property type="component" value="Unassembled WGS sequence"/>
</dbReference>
<evidence type="ECO:0000256" key="1">
    <source>
        <dbReference type="SAM" id="Phobius"/>
    </source>
</evidence>
<feature type="transmembrane region" description="Helical" evidence="1">
    <location>
        <begin position="6"/>
        <end position="24"/>
    </location>
</feature>
<dbReference type="EMBL" id="JAAKZY010000009">
    <property type="protein sequence ID" value="NGO07013.1"/>
    <property type="molecule type" value="Genomic_DNA"/>
</dbReference>
<protein>
    <submittedName>
        <fullName evidence="2">Uncharacterized protein</fullName>
    </submittedName>
</protein>
<feature type="transmembrane region" description="Helical" evidence="1">
    <location>
        <begin position="36"/>
        <end position="60"/>
    </location>
</feature>
<feature type="transmembrane region" description="Helical" evidence="1">
    <location>
        <begin position="231"/>
        <end position="248"/>
    </location>
</feature>
<keyword evidence="1" id="KW-1133">Transmembrane helix</keyword>
<dbReference type="RefSeq" id="WP_165254930.1">
    <property type="nucleotide sequence ID" value="NZ_JAAKZY010000009.1"/>
</dbReference>
<keyword evidence="3" id="KW-1185">Reference proteome</keyword>
<keyword evidence="1" id="KW-0812">Transmembrane</keyword>
<name>A0A6G4UZF8_9ACTN</name>
<proteinExistence type="predicted"/>
<keyword evidence="1" id="KW-0472">Membrane</keyword>
<evidence type="ECO:0000313" key="2">
    <source>
        <dbReference type="EMBL" id="NGO07013.1"/>
    </source>
</evidence>
<feature type="transmembrane region" description="Helical" evidence="1">
    <location>
        <begin position="80"/>
        <end position="113"/>
    </location>
</feature>
<dbReference type="AlphaFoldDB" id="A0A6G4UZF8"/>
<feature type="transmembrane region" description="Helical" evidence="1">
    <location>
        <begin position="176"/>
        <end position="196"/>
    </location>
</feature>
<reference evidence="2 3" key="1">
    <citation type="submission" date="2020-02" db="EMBL/GenBank/DDBJ databases">
        <title>Whole-genome analyses of novel actinobacteria.</title>
        <authorList>
            <person name="Sahin N."/>
            <person name="Gencbay T."/>
        </authorList>
    </citation>
    <scope>NUCLEOTIDE SEQUENCE [LARGE SCALE GENOMIC DNA]</scope>
    <source>
        <strain evidence="2 3">HC44</strain>
    </source>
</reference>
<comment type="caution">
    <text evidence="2">The sequence shown here is derived from an EMBL/GenBank/DDBJ whole genome shotgun (WGS) entry which is preliminary data.</text>
</comment>
<evidence type="ECO:0000313" key="3">
    <source>
        <dbReference type="Proteomes" id="UP000472335"/>
    </source>
</evidence>
<organism evidence="2 3">
    <name type="scientific">Streptomyces scabichelini</name>
    <dbReference type="NCBI Taxonomy" id="2711217"/>
    <lineage>
        <taxon>Bacteria</taxon>
        <taxon>Bacillati</taxon>
        <taxon>Actinomycetota</taxon>
        <taxon>Actinomycetes</taxon>
        <taxon>Kitasatosporales</taxon>
        <taxon>Streptomycetaceae</taxon>
        <taxon>Streptomyces</taxon>
    </lineage>
</organism>
<gene>
    <name evidence="2" type="ORF">G5C60_04930</name>
</gene>
<sequence>MTPVTAVTAVGCLVVLVGCHVRLLRPKDGREHGTRAWRRLAVLTAAQAVLLVVMALLVLPSLERGADLSAFLRPGGAAGVALSLLTGLALGVGEAMAVSFVFGTVTGVVGALAGRRGGRRTPQMPYDPPGWLATVSCGWQPAAVRVAEDGPRLLALPLLAGYLTVQELIVRGAFPVLLAGLPVWIATICSVALYALVQTAGARRGVELVYPLTFAAVVGTTHSVLAATTSAALPLVVAAVAAFAYVTMA</sequence>